<dbReference type="STRING" id="888268.A0A1E5VX65"/>
<dbReference type="EMBL" id="LWDX02027031">
    <property type="protein sequence ID" value="OEL29710.1"/>
    <property type="molecule type" value="Genomic_DNA"/>
</dbReference>
<dbReference type="InterPro" id="IPR053772">
    <property type="entry name" value="At1g61320/At1g61330-like"/>
</dbReference>
<dbReference type="PANTHER" id="PTHR34145">
    <property type="entry name" value="OS02G0105600 PROTEIN"/>
    <property type="match status" value="1"/>
</dbReference>
<feature type="domain" description="At1g61320/AtMIF1 LRR" evidence="1">
    <location>
        <begin position="6"/>
        <end position="103"/>
    </location>
</feature>
<protein>
    <recommendedName>
        <fullName evidence="1">At1g61320/AtMIF1 LRR domain-containing protein</fullName>
    </recommendedName>
</protein>
<sequence>MRVDHILENHSGTVVKTLKLEIPDYCKVDTCQLNRWLHIAITPGIEEVTLLLPENYMTKYSFPCSLLFGGCGNSIRYLRLMDCAFRPPVGFDCLRSLTKLHLYERVNTPMVADNFLNLKYLNMYLAGDYEAFSPAYDYLSLVPFLDASPALEAFILIVNGKDMKHVSVFGNASHMRQILGHKHDRLKKVQINGFCSAKRMVELTCHILENASSLESLTVNTIFDVFLRGVMMLVGALSKRKVNVPPFPWKHIKHSGL</sequence>
<dbReference type="AlphaFoldDB" id="A0A1E5VX65"/>
<organism evidence="2 3">
    <name type="scientific">Dichanthelium oligosanthes</name>
    <dbReference type="NCBI Taxonomy" id="888268"/>
    <lineage>
        <taxon>Eukaryota</taxon>
        <taxon>Viridiplantae</taxon>
        <taxon>Streptophyta</taxon>
        <taxon>Embryophyta</taxon>
        <taxon>Tracheophyta</taxon>
        <taxon>Spermatophyta</taxon>
        <taxon>Magnoliopsida</taxon>
        <taxon>Liliopsida</taxon>
        <taxon>Poales</taxon>
        <taxon>Poaceae</taxon>
        <taxon>PACMAD clade</taxon>
        <taxon>Panicoideae</taxon>
        <taxon>Panicodae</taxon>
        <taxon>Paniceae</taxon>
        <taxon>Dichantheliinae</taxon>
        <taxon>Dichanthelium</taxon>
    </lineage>
</organism>
<dbReference type="Proteomes" id="UP000095767">
    <property type="component" value="Unassembled WGS sequence"/>
</dbReference>
<proteinExistence type="predicted"/>
<gene>
    <name evidence="2" type="ORF">BAE44_0009271</name>
</gene>
<dbReference type="PANTHER" id="PTHR34145:SF78">
    <property type="entry name" value="FBD DOMAIN-CONTAINING PROTEIN"/>
    <property type="match status" value="1"/>
</dbReference>
<keyword evidence="3" id="KW-1185">Reference proteome</keyword>
<comment type="caution">
    <text evidence="2">The sequence shown here is derived from an EMBL/GenBank/DDBJ whole genome shotgun (WGS) entry which is preliminary data.</text>
</comment>
<dbReference type="InterPro" id="IPR055357">
    <property type="entry name" value="LRR_At1g61320_AtMIF1"/>
</dbReference>
<dbReference type="OrthoDB" id="651151at2759"/>
<feature type="domain" description="At1g61320/AtMIF1 LRR" evidence="1">
    <location>
        <begin position="104"/>
        <end position="224"/>
    </location>
</feature>
<name>A0A1E5VX65_9POAL</name>
<evidence type="ECO:0000313" key="3">
    <source>
        <dbReference type="Proteomes" id="UP000095767"/>
    </source>
</evidence>
<reference evidence="2 3" key="1">
    <citation type="submission" date="2016-09" db="EMBL/GenBank/DDBJ databases">
        <title>The draft genome of Dichanthelium oligosanthes: A C3 panicoid grass species.</title>
        <authorList>
            <person name="Studer A.J."/>
            <person name="Schnable J.C."/>
            <person name="Brutnell T.P."/>
        </authorList>
    </citation>
    <scope>NUCLEOTIDE SEQUENCE [LARGE SCALE GENOMIC DNA]</scope>
    <source>
        <strain evidence="3">cv. Kellogg 1175</strain>
        <tissue evidence="2">Leaf</tissue>
    </source>
</reference>
<accession>A0A1E5VX65</accession>
<evidence type="ECO:0000259" key="1">
    <source>
        <dbReference type="Pfam" id="PF23622"/>
    </source>
</evidence>
<evidence type="ECO:0000313" key="2">
    <source>
        <dbReference type="EMBL" id="OEL29710.1"/>
    </source>
</evidence>
<dbReference type="Pfam" id="PF23622">
    <property type="entry name" value="LRR_At1g61320_AtMIF1"/>
    <property type="match status" value="2"/>
</dbReference>